<reference evidence="2" key="1">
    <citation type="submission" date="2020-05" db="EMBL/GenBank/DDBJ databases">
        <title>Phylogenomic resolution of chytrid fungi.</title>
        <authorList>
            <person name="Stajich J.E."/>
            <person name="Amses K."/>
            <person name="Simmons R."/>
            <person name="Seto K."/>
            <person name="Myers J."/>
            <person name="Bonds A."/>
            <person name="Quandt C.A."/>
            <person name="Barry K."/>
            <person name="Liu P."/>
            <person name="Grigoriev I."/>
            <person name="Longcore J.E."/>
            <person name="James T.Y."/>
        </authorList>
    </citation>
    <scope>NUCLEOTIDE SEQUENCE</scope>
    <source>
        <strain evidence="2">JEL0476</strain>
    </source>
</reference>
<dbReference type="AlphaFoldDB" id="A0AAD5TVS9"/>
<gene>
    <name evidence="2" type="ORF">HK099_008479</name>
</gene>
<protein>
    <submittedName>
        <fullName evidence="2">Uncharacterized protein</fullName>
    </submittedName>
</protein>
<proteinExistence type="predicted"/>
<dbReference type="Proteomes" id="UP001211065">
    <property type="component" value="Unassembled WGS sequence"/>
</dbReference>
<name>A0AAD5TVS9_9FUNG</name>
<sequence>MDVIKTKTDHVVSPPSSMEEDAPLPQQVQSTSGSGVCDGWNKSKNAPCTFHVKYNGKCGHLKK</sequence>
<evidence type="ECO:0000313" key="3">
    <source>
        <dbReference type="Proteomes" id="UP001211065"/>
    </source>
</evidence>
<accession>A0AAD5TVS9</accession>
<feature type="compositionally biased region" description="Basic and acidic residues" evidence="1">
    <location>
        <begin position="1"/>
        <end position="10"/>
    </location>
</feature>
<evidence type="ECO:0000313" key="2">
    <source>
        <dbReference type="EMBL" id="KAJ3209564.1"/>
    </source>
</evidence>
<organism evidence="2 3">
    <name type="scientific">Clydaea vesicula</name>
    <dbReference type="NCBI Taxonomy" id="447962"/>
    <lineage>
        <taxon>Eukaryota</taxon>
        <taxon>Fungi</taxon>
        <taxon>Fungi incertae sedis</taxon>
        <taxon>Chytridiomycota</taxon>
        <taxon>Chytridiomycota incertae sedis</taxon>
        <taxon>Chytridiomycetes</taxon>
        <taxon>Lobulomycetales</taxon>
        <taxon>Lobulomycetaceae</taxon>
        <taxon>Clydaea</taxon>
    </lineage>
</organism>
<comment type="caution">
    <text evidence="2">The sequence shown here is derived from an EMBL/GenBank/DDBJ whole genome shotgun (WGS) entry which is preliminary data.</text>
</comment>
<feature type="region of interest" description="Disordered" evidence="1">
    <location>
        <begin position="1"/>
        <end position="35"/>
    </location>
</feature>
<evidence type="ECO:0000256" key="1">
    <source>
        <dbReference type="SAM" id="MobiDB-lite"/>
    </source>
</evidence>
<keyword evidence="3" id="KW-1185">Reference proteome</keyword>
<dbReference type="EMBL" id="JADGJW010000933">
    <property type="protein sequence ID" value="KAJ3209564.1"/>
    <property type="molecule type" value="Genomic_DNA"/>
</dbReference>